<organism evidence="1">
    <name type="scientific">Amphidinium carterae</name>
    <name type="common">Dinoflagellate</name>
    <dbReference type="NCBI Taxonomy" id="2961"/>
    <lineage>
        <taxon>Eukaryota</taxon>
        <taxon>Sar</taxon>
        <taxon>Alveolata</taxon>
        <taxon>Dinophyceae</taxon>
        <taxon>Amphidiniales</taxon>
        <taxon>Amphidiniaceae</taxon>
        <taxon>Amphidinium</taxon>
    </lineage>
</organism>
<protein>
    <submittedName>
        <fullName evidence="1">Uncharacterized protein</fullName>
    </submittedName>
</protein>
<reference evidence="1" key="1">
    <citation type="journal article" date="2012" name="Plant Mol. Biol.">
        <title>Polyuridylylation and processing of transcripts from multiple gene minicircles in chloroplasts of the dinoflagellate Amphidinium carterae.</title>
        <authorList>
            <person name="Barbrook A.C."/>
            <person name="Dorrell R.G."/>
            <person name="Burrows J."/>
            <person name="Plenderleith L.J."/>
            <person name="Nisbet R.E."/>
            <person name="Howe C.J."/>
        </authorList>
    </citation>
    <scope>NUCLEOTIDE SEQUENCE</scope>
    <source>
        <strain evidence="1">CCAP 1102/6</strain>
    </source>
</reference>
<dbReference type="AlphaFoldDB" id="I2CT07"/>
<evidence type="ECO:0000313" key="1">
    <source>
        <dbReference type="EMBL" id="AFJ70092.1"/>
    </source>
</evidence>
<proteinExistence type="evidence at transcript level"/>
<keyword evidence="1" id="KW-0150">Chloroplast</keyword>
<keyword evidence="1" id="KW-0934">Plastid</keyword>
<name>I2CT07_AMPCA</name>
<accession>I2CT07</accession>
<feature type="non-terminal residue" evidence="1">
    <location>
        <position position="1"/>
    </location>
</feature>
<feature type="non-terminal residue" evidence="1">
    <location>
        <position position="127"/>
    </location>
</feature>
<dbReference type="EMBL" id="JQ885496">
    <property type="protein sequence ID" value="AFJ70092.1"/>
    <property type="molecule type" value="mRNA"/>
</dbReference>
<sequence>LPQSARVAWTRLNRIKVTSSGTFGLNINSGFTIGALRFHRDLSLLALKRSKGFTASKASAKALQRARYRAISTLSAFPQSISLVTSCYHKHQACVQLFPYIYLTQACSKLRVASKVLQTIYGSGFTA</sequence>
<geneLocation type="chloroplast" evidence="1"/>